<comment type="caution">
    <text evidence="2">The sequence shown here is derived from an EMBL/GenBank/DDBJ whole genome shotgun (WGS) entry which is preliminary data.</text>
</comment>
<dbReference type="Proteomes" id="UP000294927">
    <property type="component" value="Unassembled WGS sequence"/>
</dbReference>
<organism evidence="2 3">
    <name type="scientific">Actinophytocola oryzae</name>
    <dbReference type="NCBI Taxonomy" id="502181"/>
    <lineage>
        <taxon>Bacteria</taxon>
        <taxon>Bacillati</taxon>
        <taxon>Actinomycetota</taxon>
        <taxon>Actinomycetes</taxon>
        <taxon>Pseudonocardiales</taxon>
        <taxon>Pseudonocardiaceae</taxon>
    </lineage>
</organism>
<protein>
    <submittedName>
        <fullName evidence="2">Uncharacterized protein</fullName>
    </submittedName>
</protein>
<gene>
    <name evidence="2" type="ORF">CLV71_11488</name>
</gene>
<feature type="transmembrane region" description="Helical" evidence="1">
    <location>
        <begin position="7"/>
        <end position="27"/>
    </location>
</feature>
<dbReference type="AlphaFoldDB" id="A0A4R7V4A0"/>
<proteinExistence type="predicted"/>
<feature type="transmembrane region" description="Helical" evidence="1">
    <location>
        <begin position="113"/>
        <end position="133"/>
    </location>
</feature>
<evidence type="ECO:0000313" key="2">
    <source>
        <dbReference type="EMBL" id="TDV44179.1"/>
    </source>
</evidence>
<evidence type="ECO:0000256" key="1">
    <source>
        <dbReference type="SAM" id="Phobius"/>
    </source>
</evidence>
<keyword evidence="1" id="KW-1133">Transmembrane helix</keyword>
<sequence>MSSWSLARPSVTASAVAIVAVVVTMTWPRLDWPYPVWEQTSAQFHQQFMWTGPIAATAACWCSIARHSKGPIPAVTRDLAQLVGWFAGAYLLALSPLAVSTVINNGIGTPDPLAMLSGVLAMCAATALGYAVGAVARSMAAAPTVAAGFCTLLVLANATRGGYVTAIPVLPLEPLFGQQESLPLVVFRIALFIMITITAAGLAARSRSHRDIEPGRSRRAIRDIATYATAPVVMVTLSMIHQPVMFNVDQKPPMSCMERRDIRYCVHADNQSRLIDLVHAVDPIIVRYGTKPVSLNQIWDQALTFHPIDAGLARGLEVAWLNPDGTIHTQVPENLAGVNACDNSQRRGEELKKMSNVAADFSDYLLTGRLSGTLSAMSSTTVRQWITQHYKQLNTCTLTLDQLP</sequence>
<feature type="transmembrane region" description="Helical" evidence="1">
    <location>
        <begin position="145"/>
        <end position="165"/>
    </location>
</feature>
<feature type="transmembrane region" description="Helical" evidence="1">
    <location>
        <begin position="47"/>
        <end position="64"/>
    </location>
</feature>
<evidence type="ECO:0000313" key="3">
    <source>
        <dbReference type="Proteomes" id="UP000294927"/>
    </source>
</evidence>
<accession>A0A4R7V4A0</accession>
<keyword evidence="1" id="KW-0472">Membrane</keyword>
<feature type="transmembrane region" description="Helical" evidence="1">
    <location>
        <begin position="85"/>
        <end position="107"/>
    </location>
</feature>
<reference evidence="2 3" key="1">
    <citation type="submission" date="2019-03" db="EMBL/GenBank/DDBJ databases">
        <title>Genomic Encyclopedia of Archaeal and Bacterial Type Strains, Phase II (KMG-II): from individual species to whole genera.</title>
        <authorList>
            <person name="Goeker M."/>
        </authorList>
    </citation>
    <scope>NUCLEOTIDE SEQUENCE [LARGE SCALE GENOMIC DNA]</scope>
    <source>
        <strain evidence="2 3">DSM 45499</strain>
    </source>
</reference>
<keyword evidence="3" id="KW-1185">Reference proteome</keyword>
<feature type="transmembrane region" description="Helical" evidence="1">
    <location>
        <begin position="185"/>
        <end position="204"/>
    </location>
</feature>
<name>A0A4R7V4A0_9PSEU</name>
<feature type="transmembrane region" description="Helical" evidence="1">
    <location>
        <begin position="224"/>
        <end position="246"/>
    </location>
</feature>
<dbReference type="EMBL" id="SOCP01000014">
    <property type="protein sequence ID" value="TDV44179.1"/>
    <property type="molecule type" value="Genomic_DNA"/>
</dbReference>
<keyword evidence="1" id="KW-0812">Transmembrane</keyword>